<dbReference type="AlphaFoldDB" id="A0A5M3WEJ0"/>
<feature type="signal peptide" evidence="1">
    <location>
        <begin position="1"/>
        <end position="24"/>
    </location>
</feature>
<organism evidence="2 3">
    <name type="scientific">Acrocarpospora macrocephala</name>
    <dbReference type="NCBI Taxonomy" id="150177"/>
    <lineage>
        <taxon>Bacteria</taxon>
        <taxon>Bacillati</taxon>
        <taxon>Actinomycetota</taxon>
        <taxon>Actinomycetes</taxon>
        <taxon>Streptosporangiales</taxon>
        <taxon>Streptosporangiaceae</taxon>
        <taxon>Acrocarpospora</taxon>
    </lineage>
</organism>
<dbReference type="PROSITE" id="PS51257">
    <property type="entry name" value="PROKAR_LIPOPROTEIN"/>
    <property type="match status" value="1"/>
</dbReference>
<dbReference type="EMBL" id="BLAE01000006">
    <property type="protein sequence ID" value="GES07515.1"/>
    <property type="molecule type" value="Genomic_DNA"/>
</dbReference>
<evidence type="ECO:0008006" key="4">
    <source>
        <dbReference type="Google" id="ProtNLM"/>
    </source>
</evidence>
<evidence type="ECO:0000313" key="2">
    <source>
        <dbReference type="EMBL" id="GES07515.1"/>
    </source>
</evidence>
<evidence type="ECO:0000256" key="1">
    <source>
        <dbReference type="SAM" id="SignalP"/>
    </source>
</evidence>
<protein>
    <recommendedName>
        <fullName evidence="4">DUF732 domain-containing protein</fullName>
    </recommendedName>
</protein>
<name>A0A5M3WEJ0_9ACTN</name>
<dbReference type="RefSeq" id="WP_155353218.1">
    <property type="nucleotide sequence ID" value="NZ_BAAAHL010000012.1"/>
</dbReference>
<gene>
    <name evidence="2" type="ORF">Amac_011100</name>
</gene>
<reference evidence="2 3" key="1">
    <citation type="submission" date="2019-10" db="EMBL/GenBank/DDBJ databases">
        <title>Whole genome shotgun sequence of Acrocarpospora macrocephala NBRC 16266.</title>
        <authorList>
            <person name="Ichikawa N."/>
            <person name="Kimura A."/>
            <person name="Kitahashi Y."/>
            <person name="Komaki H."/>
            <person name="Oguchi A."/>
        </authorList>
    </citation>
    <scope>NUCLEOTIDE SEQUENCE [LARGE SCALE GENOMIC DNA]</scope>
    <source>
        <strain evidence="2 3">NBRC 16266</strain>
    </source>
</reference>
<comment type="caution">
    <text evidence="2">The sequence shown here is derived from an EMBL/GenBank/DDBJ whole genome shotgun (WGS) entry which is preliminary data.</text>
</comment>
<accession>A0A5M3WEJ0</accession>
<dbReference type="Proteomes" id="UP000331127">
    <property type="component" value="Unassembled WGS sequence"/>
</dbReference>
<keyword evidence="1" id="KW-0732">Signal</keyword>
<proteinExistence type="predicted"/>
<sequence length="129" mass="13140">MNRLVPVFAVAVFALAGCSGTDTAAPADPGTVASSAAANPTESAITIAAAPELSDAQKQEFLTALKEVDAGLATNEVQALSVGIQVCEKIIASPDDPMTFSQFAADQLAVDLPKAEGFVAAVSMWCNPE</sequence>
<dbReference type="OrthoDB" id="3534110at2"/>
<keyword evidence="3" id="KW-1185">Reference proteome</keyword>
<evidence type="ECO:0000313" key="3">
    <source>
        <dbReference type="Proteomes" id="UP000331127"/>
    </source>
</evidence>
<feature type="chain" id="PRO_5038995699" description="DUF732 domain-containing protein" evidence="1">
    <location>
        <begin position="25"/>
        <end position="129"/>
    </location>
</feature>